<evidence type="ECO:0000256" key="4">
    <source>
        <dbReference type="ARBA" id="ARBA00022833"/>
    </source>
</evidence>
<comment type="similarity">
    <text evidence="2">Belongs to the zinc-containing alcohol dehydrogenase family.</text>
</comment>
<dbReference type="PANTHER" id="PTHR43350:SF19">
    <property type="entry name" value="D-GULOSIDE 3-DEHYDROGENASE"/>
    <property type="match status" value="1"/>
</dbReference>
<dbReference type="STRING" id="660517.SAMN04487946_105278"/>
<dbReference type="Pfam" id="PF00107">
    <property type="entry name" value="ADH_zinc_N"/>
    <property type="match status" value="1"/>
</dbReference>
<dbReference type="CDD" id="cd08255">
    <property type="entry name" value="2-desacetyl-2-hydroxyethyl_bacteriochlorophyllide_like"/>
    <property type="match status" value="1"/>
</dbReference>
<evidence type="ECO:0000256" key="2">
    <source>
        <dbReference type="ARBA" id="ARBA00008072"/>
    </source>
</evidence>
<gene>
    <name evidence="8" type="ORF">SAMN04487946_105278</name>
</gene>
<dbReference type="SUPFAM" id="SSF51735">
    <property type="entry name" value="NAD(P)-binding Rossmann-fold domains"/>
    <property type="match status" value="1"/>
</dbReference>
<evidence type="ECO:0000313" key="9">
    <source>
        <dbReference type="Proteomes" id="UP000199170"/>
    </source>
</evidence>
<comment type="cofactor">
    <cofactor evidence="1">
        <name>Zn(2+)</name>
        <dbReference type="ChEBI" id="CHEBI:29105"/>
    </cofactor>
</comment>
<sequence length="379" mass="41344">MAWLRDTYVSARYRPPSRTPRRSEDADGRSRATSTVHIPSMNRQSLYFTDPYETAIRGTDVEPAADEVCVETRVSGISAGTELLIYRGEAPTDLAADETLDTLDGDLSFPLRYGYAAVGDVVAVGDAVDDDWLDRTVFAFNPHETRFAVPKELVIPVPETVAPEEMALFPSVETATSLVLDGRPRVGEDVVVFGAGVVGLCTIGILSAFPLDRLVVVEPIPERRDHARELGADVAIPPAELDAVLDRPDADRDGVDLVYELSGQPAALDDAVGAAGYDSRVVVGSWYGAKPAMLDLGTDFHRDRISFESSQVSTLAPETRGRWTKARRAETALDRLRELDLASLITHHVPFSDASEAYRLLDDREDGVLQVLLTYADAE</sequence>
<evidence type="ECO:0000256" key="5">
    <source>
        <dbReference type="ARBA" id="ARBA00023002"/>
    </source>
</evidence>
<dbReference type="Proteomes" id="UP000199170">
    <property type="component" value="Unassembled WGS sequence"/>
</dbReference>
<evidence type="ECO:0000259" key="7">
    <source>
        <dbReference type="Pfam" id="PF00107"/>
    </source>
</evidence>
<organism evidence="8 9">
    <name type="scientific">Halobellus clavatus</name>
    <dbReference type="NCBI Taxonomy" id="660517"/>
    <lineage>
        <taxon>Archaea</taxon>
        <taxon>Methanobacteriati</taxon>
        <taxon>Methanobacteriota</taxon>
        <taxon>Stenosarchaea group</taxon>
        <taxon>Halobacteria</taxon>
        <taxon>Halobacteriales</taxon>
        <taxon>Haloferacaceae</taxon>
        <taxon>Halobellus</taxon>
    </lineage>
</organism>
<dbReference type="Gene3D" id="3.90.180.10">
    <property type="entry name" value="Medium-chain alcohol dehydrogenases, catalytic domain"/>
    <property type="match status" value="2"/>
</dbReference>
<feature type="domain" description="Alcohol dehydrogenase-like C-terminal" evidence="7">
    <location>
        <begin position="198"/>
        <end position="314"/>
    </location>
</feature>
<name>A0A1H3GN77_9EURY</name>
<evidence type="ECO:0000256" key="1">
    <source>
        <dbReference type="ARBA" id="ARBA00001947"/>
    </source>
</evidence>
<keyword evidence="9" id="KW-1185">Reference proteome</keyword>
<keyword evidence="3" id="KW-0479">Metal-binding</keyword>
<dbReference type="GO" id="GO:0016491">
    <property type="term" value="F:oxidoreductase activity"/>
    <property type="evidence" value="ECO:0007669"/>
    <property type="project" value="UniProtKB-KW"/>
</dbReference>
<evidence type="ECO:0000313" key="8">
    <source>
        <dbReference type="EMBL" id="SDY04773.1"/>
    </source>
</evidence>
<dbReference type="EMBL" id="FNPB01000005">
    <property type="protein sequence ID" value="SDY04773.1"/>
    <property type="molecule type" value="Genomic_DNA"/>
</dbReference>
<keyword evidence="4" id="KW-0862">Zinc</keyword>
<dbReference type="InterPro" id="IPR011032">
    <property type="entry name" value="GroES-like_sf"/>
</dbReference>
<feature type="compositionally biased region" description="Basic and acidic residues" evidence="6">
    <location>
        <begin position="21"/>
        <end position="30"/>
    </location>
</feature>
<dbReference type="InterPro" id="IPR036291">
    <property type="entry name" value="NAD(P)-bd_dom_sf"/>
</dbReference>
<dbReference type="GO" id="GO:0046872">
    <property type="term" value="F:metal ion binding"/>
    <property type="evidence" value="ECO:0007669"/>
    <property type="project" value="UniProtKB-KW"/>
</dbReference>
<evidence type="ECO:0000256" key="3">
    <source>
        <dbReference type="ARBA" id="ARBA00022723"/>
    </source>
</evidence>
<dbReference type="PANTHER" id="PTHR43350">
    <property type="entry name" value="NAD-DEPENDENT ALCOHOL DEHYDROGENASE"/>
    <property type="match status" value="1"/>
</dbReference>
<dbReference type="Gene3D" id="3.40.50.720">
    <property type="entry name" value="NAD(P)-binding Rossmann-like Domain"/>
    <property type="match status" value="1"/>
</dbReference>
<accession>A0A1H3GN77</accession>
<reference evidence="9" key="1">
    <citation type="submission" date="2016-10" db="EMBL/GenBank/DDBJ databases">
        <authorList>
            <person name="Varghese N."/>
            <person name="Submissions S."/>
        </authorList>
    </citation>
    <scope>NUCLEOTIDE SEQUENCE [LARGE SCALE GENOMIC DNA]</scope>
    <source>
        <strain evidence="9">CGMCC 1.10118</strain>
    </source>
</reference>
<evidence type="ECO:0000256" key="6">
    <source>
        <dbReference type="SAM" id="MobiDB-lite"/>
    </source>
</evidence>
<dbReference type="SUPFAM" id="SSF50129">
    <property type="entry name" value="GroES-like"/>
    <property type="match status" value="1"/>
</dbReference>
<feature type="region of interest" description="Disordered" evidence="6">
    <location>
        <begin position="13"/>
        <end position="35"/>
    </location>
</feature>
<dbReference type="InterPro" id="IPR013149">
    <property type="entry name" value="ADH-like_C"/>
</dbReference>
<keyword evidence="5" id="KW-0560">Oxidoreductase</keyword>
<proteinExistence type="inferred from homology"/>
<dbReference type="AlphaFoldDB" id="A0A1H3GN77"/>
<protein>
    <submittedName>
        <fullName evidence="8">2-desacetyl-2-hydroxyethyl bacteriochlorophyllide A dehydrogenase</fullName>
    </submittedName>
</protein>